<dbReference type="EMBL" id="MN740569">
    <property type="protein sequence ID" value="QHU34369.1"/>
    <property type="molecule type" value="Genomic_DNA"/>
</dbReference>
<protein>
    <submittedName>
        <fullName evidence="1">Uncharacterized protein</fullName>
    </submittedName>
</protein>
<proteinExistence type="predicted"/>
<reference evidence="1" key="1">
    <citation type="journal article" date="2020" name="Nature">
        <title>Giant virus diversity and host interactions through global metagenomics.</title>
        <authorList>
            <person name="Schulz F."/>
            <person name="Roux S."/>
            <person name="Paez-Espino D."/>
            <person name="Jungbluth S."/>
            <person name="Walsh D.A."/>
            <person name="Denef V.J."/>
            <person name="McMahon K.D."/>
            <person name="Konstantinidis K.T."/>
            <person name="Eloe-Fadrosh E.A."/>
            <person name="Kyrpides N.C."/>
            <person name="Woyke T."/>
        </authorList>
    </citation>
    <scope>NUCLEOTIDE SEQUENCE</scope>
    <source>
        <strain evidence="1">GVMAG-S-1016713-123</strain>
    </source>
</reference>
<accession>A0A6C0LUC1</accession>
<sequence length="92" mass="11093">MNVSLLNRLAIMELHQLRNIVPFIYKCETRKNVDVSLPENFYIHNDYLYTPDQYIFGTNKLIWQPSLYFKNGYGKHIHFSDFLSTKYRIKNT</sequence>
<evidence type="ECO:0000313" key="1">
    <source>
        <dbReference type="EMBL" id="QHU34369.1"/>
    </source>
</evidence>
<organism evidence="1">
    <name type="scientific">viral metagenome</name>
    <dbReference type="NCBI Taxonomy" id="1070528"/>
    <lineage>
        <taxon>unclassified sequences</taxon>
        <taxon>metagenomes</taxon>
        <taxon>organismal metagenomes</taxon>
    </lineage>
</organism>
<dbReference type="AlphaFoldDB" id="A0A6C0LUC1"/>
<name>A0A6C0LUC1_9ZZZZ</name>